<evidence type="ECO:0000259" key="6">
    <source>
        <dbReference type="PROSITE" id="PS50808"/>
    </source>
</evidence>
<dbReference type="SUPFAM" id="SSF57667">
    <property type="entry name" value="beta-beta-alpha zinc fingers"/>
    <property type="match status" value="1"/>
</dbReference>
<name>A0A6A1UXB7_9ROSI</name>
<dbReference type="Proteomes" id="UP000516437">
    <property type="component" value="Chromosome 7"/>
</dbReference>
<evidence type="ECO:0000256" key="5">
    <source>
        <dbReference type="SAM" id="MobiDB-lite"/>
    </source>
</evidence>
<evidence type="ECO:0000313" key="7">
    <source>
        <dbReference type="EMBL" id="KAB1205065.1"/>
    </source>
</evidence>
<comment type="caution">
    <text evidence="7">The sequence shown here is derived from an EMBL/GenBank/DDBJ whole genome shotgun (WGS) entry which is preliminary data.</text>
</comment>
<dbReference type="InterPro" id="IPR036236">
    <property type="entry name" value="Znf_C2H2_sf"/>
</dbReference>
<dbReference type="Pfam" id="PF02892">
    <property type="entry name" value="zf-BED"/>
    <property type="match status" value="1"/>
</dbReference>
<dbReference type="GO" id="GO:0005634">
    <property type="term" value="C:nucleus"/>
    <property type="evidence" value="ECO:0007669"/>
    <property type="project" value="TreeGrafter"/>
</dbReference>
<dbReference type="PROSITE" id="PS50808">
    <property type="entry name" value="ZF_BED"/>
    <property type="match status" value="1"/>
</dbReference>
<evidence type="ECO:0000313" key="8">
    <source>
        <dbReference type="Proteomes" id="UP000516437"/>
    </source>
</evidence>
<sequence length="161" mass="17357">MDDLDLDIDEIMLVTSMPTSGAGSNPASPSTLPPSPPIQFEGLAANVEPTITDPSGGQSTEVRRTGGRPPLPRSQSNRSKAWDHFTKDPTSDPNEPLCICDYCGVSLKCHSKTQGTSSLLNHLKRCPKYNRVKTKCEKGQSFLSFEASKSSDGSGIEKNMD</sequence>
<dbReference type="PANTHER" id="PTHR34396">
    <property type="entry name" value="OS03G0264950 PROTEIN-RELATED"/>
    <property type="match status" value="1"/>
</dbReference>
<proteinExistence type="predicted"/>
<accession>A0A6A1UXB7</accession>
<evidence type="ECO:0000256" key="2">
    <source>
        <dbReference type="ARBA" id="ARBA00022771"/>
    </source>
</evidence>
<dbReference type="EMBL" id="RXIC02000025">
    <property type="protein sequence ID" value="KAB1205065.1"/>
    <property type="molecule type" value="Genomic_DNA"/>
</dbReference>
<dbReference type="PANTHER" id="PTHR34396:SF27">
    <property type="entry name" value="OS08G0208700 PROTEIN"/>
    <property type="match status" value="1"/>
</dbReference>
<feature type="domain" description="BED-type" evidence="6">
    <location>
        <begin position="76"/>
        <end position="133"/>
    </location>
</feature>
<evidence type="ECO:0000256" key="3">
    <source>
        <dbReference type="ARBA" id="ARBA00022833"/>
    </source>
</evidence>
<protein>
    <recommendedName>
        <fullName evidence="6">BED-type domain-containing protein</fullName>
    </recommendedName>
</protein>
<dbReference type="AlphaFoldDB" id="A0A6A1UXB7"/>
<dbReference type="OrthoDB" id="1301613at2759"/>
<dbReference type="InterPro" id="IPR003656">
    <property type="entry name" value="Znf_BED"/>
</dbReference>
<dbReference type="GO" id="GO:0008270">
    <property type="term" value="F:zinc ion binding"/>
    <property type="evidence" value="ECO:0007669"/>
    <property type="project" value="UniProtKB-KW"/>
</dbReference>
<feature type="region of interest" description="Disordered" evidence="5">
    <location>
        <begin position="15"/>
        <end position="91"/>
    </location>
</feature>
<dbReference type="SMART" id="SM00614">
    <property type="entry name" value="ZnF_BED"/>
    <property type="match status" value="1"/>
</dbReference>
<keyword evidence="1" id="KW-0479">Metal-binding</keyword>
<dbReference type="InterPro" id="IPR053031">
    <property type="entry name" value="Cuticle_assoc_protein"/>
</dbReference>
<organism evidence="7 8">
    <name type="scientific">Morella rubra</name>
    <name type="common">Chinese bayberry</name>
    <dbReference type="NCBI Taxonomy" id="262757"/>
    <lineage>
        <taxon>Eukaryota</taxon>
        <taxon>Viridiplantae</taxon>
        <taxon>Streptophyta</taxon>
        <taxon>Embryophyta</taxon>
        <taxon>Tracheophyta</taxon>
        <taxon>Spermatophyta</taxon>
        <taxon>Magnoliopsida</taxon>
        <taxon>eudicotyledons</taxon>
        <taxon>Gunneridae</taxon>
        <taxon>Pentapetalae</taxon>
        <taxon>rosids</taxon>
        <taxon>fabids</taxon>
        <taxon>Fagales</taxon>
        <taxon>Myricaceae</taxon>
        <taxon>Morella</taxon>
    </lineage>
</organism>
<keyword evidence="8" id="KW-1185">Reference proteome</keyword>
<dbReference type="GO" id="GO:1990837">
    <property type="term" value="F:sequence-specific double-stranded DNA binding"/>
    <property type="evidence" value="ECO:0007669"/>
    <property type="project" value="TreeGrafter"/>
</dbReference>
<gene>
    <name evidence="7" type="ORF">CJ030_MR7G016709</name>
</gene>
<dbReference type="GO" id="GO:0006357">
    <property type="term" value="P:regulation of transcription by RNA polymerase II"/>
    <property type="evidence" value="ECO:0007669"/>
    <property type="project" value="TreeGrafter"/>
</dbReference>
<feature type="compositionally biased region" description="Basic and acidic residues" evidence="5">
    <location>
        <begin position="80"/>
        <end position="90"/>
    </location>
</feature>
<evidence type="ECO:0000256" key="1">
    <source>
        <dbReference type="ARBA" id="ARBA00022723"/>
    </source>
</evidence>
<evidence type="ECO:0000256" key="4">
    <source>
        <dbReference type="PROSITE-ProRule" id="PRU00027"/>
    </source>
</evidence>
<reference evidence="7 8" key="1">
    <citation type="journal article" date="2019" name="Plant Biotechnol. J.">
        <title>The red bayberry genome and genetic basis of sex determination.</title>
        <authorList>
            <person name="Jia H.M."/>
            <person name="Jia H.J."/>
            <person name="Cai Q.L."/>
            <person name="Wang Y."/>
            <person name="Zhao H.B."/>
            <person name="Yang W.F."/>
            <person name="Wang G.Y."/>
            <person name="Li Y.H."/>
            <person name="Zhan D.L."/>
            <person name="Shen Y.T."/>
            <person name="Niu Q.F."/>
            <person name="Chang L."/>
            <person name="Qiu J."/>
            <person name="Zhao L."/>
            <person name="Xie H.B."/>
            <person name="Fu W.Y."/>
            <person name="Jin J."/>
            <person name="Li X.W."/>
            <person name="Jiao Y."/>
            <person name="Zhou C.C."/>
            <person name="Tu T."/>
            <person name="Chai C.Y."/>
            <person name="Gao J.L."/>
            <person name="Fan L.J."/>
            <person name="van de Weg E."/>
            <person name="Wang J.Y."/>
            <person name="Gao Z.S."/>
        </authorList>
    </citation>
    <scope>NUCLEOTIDE SEQUENCE [LARGE SCALE GENOMIC DNA]</scope>
    <source>
        <tissue evidence="7">Leaves</tissue>
    </source>
</reference>
<keyword evidence="3" id="KW-0862">Zinc</keyword>
<keyword evidence="2 4" id="KW-0863">Zinc-finger</keyword>